<sequence length="1117" mass="122952">MLPTYFTCTLGQARRQPNQRSTPYQTVTGLVDYKAKYSPGLPAVGFYHMPVQTHSRQWQDKILSFADVQQLSAGVAETIRSKIKLHARRGQTVALLSPSSESFLFTWLALMRLGHPVLLIAPQCSTSAIVNLLNACNAVDLFYDQTYRELANKVKREAEHHDTPSTTIKVVAIPETQKGERCEVSDLTGDSVGTVHEHQDQDQIVCDTDIAYLHHTSGTSTGVPKPIPQSHRAAVGVLPSFEGHTAATFTTTPLYHGGIADVLRAWTSNALIWLFPGKELPITAAHVFTCLDIAQNQARLDPSIPPVKYFSSVPYVLQMLANDDKGLGILQSMDIVGVGGAALPIEVGNSLVQKNVNLISRFGSAECGFLMSSHRDYFQDKEWQYLRSSPGGDQLQFEPREGGLFELVIQPDWPHMAKRNRGNGSYATADLFTPHSSIPNAWRYHSRSDSQLTLITGKKFDPVPLEDAIKASSDSLDDVFIFGNGKSYPGALLFRSESAQMISNSELIRELWPKIATLNHETQRHARISQNMLVPMMPVVEGLAKTSKGTTLRNVVEQEYAGIIEATYADLKLPNCSTNIPDSEVSDALREIILSVAGGDHLEDDHLSDETDLFTFGVDSVACIQIKNAVARMIPNLPSASLPLTVVEDAGTISRLRDTILRLRSGGSVQNDSNDQHQLMWDLVQEYRVSQVAEETHNKGSEEQQSRNLNKGGGIHVLLTGATGSLGSHIIDQLLSDPQVSHISLLVRKNSQHAPRERVFKALTSRKLNTPSNLNTKTTILACTLSDQDLGLSKHEYHALADSVDVIMHLAWSVNFLISLKSIARTHLAGLQNILNFALRSPRSPRVIFCSSVASVSNYQFPQSVPSGTIGHFIPEAYVAEPSASGPTGYARSKWVAEAICADAEKSTKLKHRVSVCRVGQLSGATKTGVWNMSEAYPLLMASAKATGVLPDLNNEILNWLPVDLAAKAFVELAVEECVIDRTSDTLAVYHVLNPNLGVHWSDLLVWLSKESSFKVVTVDEWLKALEQLKESPATKDNPALKLLGFWQRGYGGRKSSSIENRPVQNYQMSRTHQHMPTLRVAETSSLVNENHVRKLWQWIQDPDSPSQTPVGAPALN</sequence>
<feature type="domain" description="Carrier" evidence="3">
    <location>
        <begin position="583"/>
        <end position="664"/>
    </location>
</feature>
<dbReference type="PANTHER" id="PTHR43439">
    <property type="entry name" value="PHENYLACETATE-COENZYME A LIGASE"/>
    <property type="match status" value="1"/>
</dbReference>
<protein>
    <recommendedName>
        <fullName evidence="3">Carrier domain-containing protein</fullName>
    </recommendedName>
</protein>
<dbReference type="SUPFAM" id="SSF56801">
    <property type="entry name" value="Acetyl-CoA synthetase-like"/>
    <property type="match status" value="1"/>
</dbReference>
<evidence type="ECO:0000313" key="5">
    <source>
        <dbReference type="Proteomes" id="UP000288859"/>
    </source>
</evidence>
<dbReference type="InterPro" id="IPR036736">
    <property type="entry name" value="ACP-like_sf"/>
</dbReference>
<accession>A0A438MZB2</accession>
<dbReference type="InterPro" id="IPR051414">
    <property type="entry name" value="Adenylate-forming_Reductase"/>
</dbReference>
<dbReference type="Pfam" id="PF07993">
    <property type="entry name" value="NAD_binding_4"/>
    <property type="match status" value="1"/>
</dbReference>
<proteinExistence type="predicted"/>
<dbReference type="PROSITE" id="PS50075">
    <property type="entry name" value="CARRIER"/>
    <property type="match status" value="1"/>
</dbReference>
<dbReference type="InterPro" id="IPR036291">
    <property type="entry name" value="NAD(P)-bd_dom_sf"/>
</dbReference>
<dbReference type="PANTHER" id="PTHR43439:SF2">
    <property type="entry name" value="ENZYME, PUTATIVE (JCVI)-RELATED"/>
    <property type="match status" value="1"/>
</dbReference>
<dbReference type="Gene3D" id="3.40.50.12780">
    <property type="entry name" value="N-terminal domain of ligase-like"/>
    <property type="match status" value="1"/>
</dbReference>
<dbReference type="InterPro" id="IPR000873">
    <property type="entry name" value="AMP-dep_synth/lig_dom"/>
</dbReference>
<dbReference type="SUPFAM" id="SSF47336">
    <property type="entry name" value="ACP-like"/>
    <property type="match status" value="1"/>
</dbReference>
<evidence type="ECO:0000313" key="4">
    <source>
        <dbReference type="EMBL" id="RVX68452.1"/>
    </source>
</evidence>
<dbReference type="EMBL" id="NAJM01000038">
    <property type="protein sequence ID" value="RVX68452.1"/>
    <property type="molecule type" value="Genomic_DNA"/>
</dbReference>
<name>A0A438MZB2_EXOME</name>
<dbReference type="VEuPathDB" id="FungiDB:PV10_06802"/>
<dbReference type="Pfam" id="PF00501">
    <property type="entry name" value="AMP-binding"/>
    <property type="match status" value="1"/>
</dbReference>
<dbReference type="Pfam" id="PF23562">
    <property type="entry name" value="AMP-binding_C_3"/>
    <property type="match status" value="1"/>
</dbReference>
<keyword evidence="2" id="KW-0597">Phosphoprotein</keyword>
<reference evidence="4 5" key="1">
    <citation type="submission" date="2017-03" db="EMBL/GenBank/DDBJ databases">
        <title>Genomes of endolithic fungi from Antarctica.</title>
        <authorList>
            <person name="Coleine C."/>
            <person name="Masonjones S."/>
            <person name="Stajich J.E."/>
        </authorList>
    </citation>
    <scope>NUCLEOTIDE SEQUENCE [LARGE SCALE GENOMIC DNA]</scope>
    <source>
        <strain evidence="4 5">CCFEE 6314</strain>
    </source>
</reference>
<dbReference type="AlphaFoldDB" id="A0A438MZB2"/>
<dbReference type="InterPro" id="IPR042099">
    <property type="entry name" value="ANL_N_sf"/>
</dbReference>
<dbReference type="InterPro" id="IPR013120">
    <property type="entry name" value="FAR_NAD-bd"/>
</dbReference>
<dbReference type="OrthoDB" id="429813at2759"/>
<dbReference type="InterPro" id="IPR009081">
    <property type="entry name" value="PP-bd_ACP"/>
</dbReference>
<comment type="caution">
    <text evidence="4">The sequence shown here is derived from an EMBL/GenBank/DDBJ whole genome shotgun (WGS) entry which is preliminary data.</text>
</comment>
<dbReference type="Proteomes" id="UP000288859">
    <property type="component" value="Unassembled WGS sequence"/>
</dbReference>
<evidence type="ECO:0000259" key="3">
    <source>
        <dbReference type="PROSITE" id="PS50075"/>
    </source>
</evidence>
<dbReference type="Gene3D" id="3.40.50.720">
    <property type="entry name" value="NAD(P)-binding Rossmann-like Domain"/>
    <property type="match status" value="1"/>
</dbReference>
<organism evidence="4 5">
    <name type="scientific">Exophiala mesophila</name>
    <name type="common">Black yeast-like fungus</name>
    <dbReference type="NCBI Taxonomy" id="212818"/>
    <lineage>
        <taxon>Eukaryota</taxon>
        <taxon>Fungi</taxon>
        <taxon>Dikarya</taxon>
        <taxon>Ascomycota</taxon>
        <taxon>Pezizomycotina</taxon>
        <taxon>Eurotiomycetes</taxon>
        <taxon>Chaetothyriomycetidae</taxon>
        <taxon>Chaetothyriales</taxon>
        <taxon>Herpotrichiellaceae</taxon>
        <taxon>Exophiala</taxon>
    </lineage>
</organism>
<gene>
    <name evidence="4" type="ORF">B0A52_07452</name>
</gene>
<keyword evidence="1" id="KW-0596">Phosphopantetheine</keyword>
<evidence type="ECO:0000256" key="1">
    <source>
        <dbReference type="ARBA" id="ARBA00022450"/>
    </source>
</evidence>
<dbReference type="SUPFAM" id="SSF51735">
    <property type="entry name" value="NAD(P)-binding Rossmann-fold domains"/>
    <property type="match status" value="1"/>
</dbReference>
<evidence type="ECO:0000256" key="2">
    <source>
        <dbReference type="ARBA" id="ARBA00022553"/>
    </source>
</evidence>